<dbReference type="Proteomes" id="UP000501534">
    <property type="component" value="Chromosome"/>
</dbReference>
<keyword evidence="1" id="KW-1133">Transmembrane helix</keyword>
<feature type="domain" description="CAAX prenyl protease 2/Lysostaphin resistance protein A-like" evidence="2">
    <location>
        <begin position="126"/>
        <end position="214"/>
    </location>
</feature>
<gene>
    <name evidence="3" type="ORF">DSM104443_00603</name>
</gene>
<dbReference type="Pfam" id="PF02517">
    <property type="entry name" value="Rce1-like"/>
    <property type="match status" value="1"/>
</dbReference>
<keyword evidence="4" id="KW-1185">Reference proteome</keyword>
<evidence type="ECO:0000256" key="1">
    <source>
        <dbReference type="SAM" id="Phobius"/>
    </source>
</evidence>
<organism evidence="3 4">
    <name type="scientific">Usitatibacter rugosus</name>
    <dbReference type="NCBI Taxonomy" id="2732067"/>
    <lineage>
        <taxon>Bacteria</taxon>
        <taxon>Pseudomonadati</taxon>
        <taxon>Pseudomonadota</taxon>
        <taxon>Betaproteobacteria</taxon>
        <taxon>Nitrosomonadales</taxon>
        <taxon>Usitatibacteraceae</taxon>
        <taxon>Usitatibacter</taxon>
    </lineage>
</organism>
<dbReference type="EMBL" id="CP053069">
    <property type="protein sequence ID" value="QJR09554.1"/>
    <property type="molecule type" value="Genomic_DNA"/>
</dbReference>
<feature type="transmembrane region" description="Helical" evidence="1">
    <location>
        <begin position="56"/>
        <end position="75"/>
    </location>
</feature>
<name>A0A6M4GSV6_9PROT</name>
<feature type="transmembrane region" description="Helical" evidence="1">
    <location>
        <begin position="127"/>
        <end position="150"/>
    </location>
</feature>
<dbReference type="InterPro" id="IPR003675">
    <property type="entry name" value="Rce1/LyrA-like_dom"/>
</dbReference>
<evidence type="ECO:0000313" key="3">
    <source>
        <dbReference type="EMBL" id="QJR09554.1"/>
    </source>
</evidence>
<evidence type="ECO:0000313" key="4">
    <source>
        <dbReference type="Proteomes" id="UP000501534"/>
    </source>
</evidence>
<sequence>MTHNLGPASRDFNKGEFLLVILLAFGLALGTSLLSFAADPSAPPTDGLGNFGNVHLWALLGYEVAFAPLIAYVLHHGGWRWPEFHFNYSNRGTVEGLGLAAVTLLFDTAVSLLFTGEVKPGERNADWIPIILVSLLNPLYEELLVCAFVIEAMRKRFGIMTAVNVSIAIRLLYHLYQGPLAFIVFAVMGTAFTIFYVRTGRLWPLVFAHVLLDLLPLSGFP</sequence>
<dbReference type="RefSeq" id="WP_171089357.1">
    <property type="nucleotide sequence ID" value="NZ_CP053069.1"/>
</dbReference>
<dbReference type="KEGG" id="uru:DSM104443_00603"/>
<evidence type="ECO:0000259" key="2">
    <source>
        <dbReference type="Pfam" id="PF02517"/>
    </source>
</evidence>
<dbReference type="GO" id="GO:0080120">
    <property type="term" value="P:CAAX-box protein maturation"/>
    <property type="evidence" value="ECO:0007669"/>
    <property type="project" value="UniProtKB-ARBA"/>
</dbReference>
<dbReference type="GO" id="GO:0004175">
    <property type="term" value="F:endopeptidase activity"/>
    <property type="evidence" value="ECO:0007669"/>
    <property type="project" value="UniProtKB-ARBA"/>
</dbReference>
<reference evidence="3 4" key="1">
    <citation type="submission" date="2020-04" db="EMBL/GenBank/DDBJ databases">
        <title>Usitatibacter rugosus gen. nov., sp. nov. and Usitatibacter palustris sp. nov., novel members of Usitatibacteraceae fam. nov. within the order Nitrosomonadales isolated from soil.</title>
        <authorList>
            <person name="Huber K.J."/>
            <person name="Neumann-Schaal M."/>
            <person name="Geppert A."/>
            <person name="Luckner M."/>
            <person name="Wanner G."/>
            <person name="Overmann J."/>
        </authorList>
    </citation>
    <scope>NUCLEOTIDE SEQUENCE [LARGE SCALE GENOMIC DNA]</scope>
    <source>
        <strain evidence="3 4">0125_3</strain>
    </source>
</reference>
<protein>
    <recommendedName>
        <fullName evidence="2">CAAX prenyl protease 2/Lysostaphin resistance protein A-like domain-containing protein</fullName>
    </recommendedName>
</protein>
<feature type="transmembrane region" description="Helical" evidence="1">
    <location>
        <begin position="96"/>
        <end position="115"/>
    </location>
</feature>
<proteinExistence type="predicted"/>
<keyword evidence="1" id="KW-0472">Membrane</keyword>
<dbReference type="AlphaFoldDB" id="A0A6M4GSV6"/>
<feature type="transmembrane region" description="Helical" evidence="1">
    <location>
        <begin position="179"/>
        <end position="197"/>
    </location>
</feature>
<accession>A0A6M4GSV6</accession>
<keyword evidence="1" id="KW-0812">Transmembrane</keyword>